<dbReference type="KEGG" id="vg:54993586"/>
<organism evidence="2 3">
    <name type="scientific">Gordonia phage Suzy</name>
    <dbReference type="NCBI Taxonomy" id="2201430"/>
    <lineage>
        <taxon>Viruses</taxon>
        <taxon>Duplodnaviria</taxon>
        <taxon>Heunggongvirae</taxon>
        <taxon>Uroviricota</taxon>
        <taxon>Caudoviricetes</taxon>
        <taxon>Terapinvirus</taxon>
        <taxon>Terapinvirus suzy</taxon>
    </lineage>
</organism>
<proteinExistence type="predicted"/>
<dbReference type="EMBL" id="MH271313">
    <property type="protein sequence ID" value="AWY06172.1"/>
    <property type="molecule type" value="Genomic_DNA"/>
</dbReference>
<dbReference type="Proteomes" id="UP000250774">
    <property type="component" value="Segment"/>
</dbReference>
<accession>A0A2Z4Q7Z5</accession>
<dbReference type="RefSeq" id="YP_009803029.1">
    <property type="nucleotide sequence ID" value="NC_047990.1"/>
</dbReference>
<name>A0A2Z4Q7Z5_9CAUD</name>
<sequence length="155" mass="18161">MMNQRQRAEHAQNLKIQNLEADVKRHQKMWDNQYDRIEQVDERLEERTSMLAKNLGDVHKILDEFQKAVRNRDLKLICYELASKADIEGRGEHDALTEAKRLYEWVLENESEQTGDPDGLSEEELEGLADEPLPPQEFYDALDETRGLDPESTHR</sequence>
<gene>
    <name evidence="2" type="primary">68</name>
    <name evidence="2" type="ORF">PBI_SUZY_68</name>
</gene>
<evidence type="ECO:0000313" key="2">
    <source>
        <dbReference type="EMBL" id="AWY06172.1"/>
    </source>
</evidence>
<reference evidence="3" key="1">
    <citation type="submission" date="2018-04" db="EMBL/GenBank/DDBJ databases">
        <authorList>
            <person name="Harrington T."/>
            <person name="Washburn E."/>
            <person name="Bricker J."/>
            <person name="McKinney A."/>
            <person name="Betsko A.J."/>
            <person name="Garlena R.A."/>
            <person name="Russell D.A."/>
            <person name="Pope W.A."/>
            <person name="Jacobs-Sera D."/>
            <person name="Hatfull G.F."/>
        </authorList>
    </citation>
    <scope>NUCLEOTIDE SEQUENCE [LARGE SCALE GENOMIC DNA]</scope>
</reference>
<feature type="compositionally biased region" description="Acidic residues" evidence="1">
    <location>
        <begin position="107"/>
        <end position="129"/>
    </location>
</feature>
<evidence type="ECO:0000313" key="3">
    <source>
        <dbReference type="Proteomes" id="UP000250774"/>
    </source>
</evidence>
<dbReference type="GeneID" id="54993586"/>
<evidence type="ECO:0000256" key="1">
    <source>
        <dbReference type="SAM" id="MobiDB-lite"/>
    </source>
</evidence>
<feature type="region of interest" description="Disordered" evidence="1">
    <location>
        <begin position="107"/>
        <end position="155"/>
    </location>
</feature>
<keyword evidence="3" id="KW-1185">Reference proteome</keyword>
<feature type="compositionally biased region" description="Basic and acidic residues" evidence="1">
    <location>
        <begin position="143"/>
        <end position="155"/>
    </location>
</feature>
<protein>
    <submittedName>
        <fullName evidence="2">Uncharacterized protein</fullName>
    </submittedName>
</protein>